<proteinExistence type="predicted"/>
<evidence type="ECO:0000256" key="1">
    <source>
        <dbReference type="SAM" id="MobiDB-lite"/>
    </source>
</evidence>
<organism evidence="2 3">
    <name type="scientific">Alicyclobacillus mali</name>
    <name type="common">ex Roth et al. 2021</name>
    <dbReference type="NCBI Taxonomy" id="1123961"/>
    <lineage>
        <taxon>Bacteria</taxon>
        <taxon>Bacillati</taxon>
        <taxon>Bacillota</taxon>
        <taxon>Bacilli</taxon>
        <taxon>Bacillales</taxon>
        <taxon>Alicyclobacillaceae</taxon>
        <taxon>Alicyclobacillus</taxon>
    </lineage>
</organism>
<name>A0ABS0F6Y7_9BACL</name>
<evidence type="ECO:0000313" key="2">
    <source>
        <dbReference type="EMBL" id="MBF8379064.1"/>
    </source>
</evidence>
<evidence type="ECO:0000313" key="3">
    <source>
        <dbReference type="Proteomes" id="UP000642910"/>
    </source>
</evidence>
<comment type="caution">
    <text evidence="2">The sequence shown here is derived from an EMBL/GenBank/DDBJ whole genome shotgun (WGS) entry which is preliminary data.</text>
</comment>
<sequence>MSLRQWLGAMPWAGLAGLLVAASPAVMYASSPPGPELQQAIQAWRQAPYRQTQSSAEVSLSVAWQAAYARSPAWTQLAQKLARDGQLALFRAEDDVWQVNGKQAESYTCAGSTGNASVFWFGGAAYEKEQGGWVSTPSSPALWNPVLGAWTSPRLASQGGSEDEVVAVMSAASAQATFGPWVAGVVGSALFGGRGMSKSDLQALLAHTTVYGHFAISRASAVPQLQSATVAAVIGVPASVVAHALGDKAASAVRSMTWRMDWTMKTSYLHLSQPLPQGLHPAGWPSPGPGNSTESGTSGGNATQSSNETAGGSLQNGT</sequence>
<reference evidence="2 3" key="1">
    <citation type="submission" date="2020-11" db="EMBL/GenBank/DDBJ databases">
        <title>Genomic insight of Alicyclobacillus mali FL 18 reveals a new arsenic-resistant strain, with potential in environmental biotechnology.</title>
        <authorList>
            <person name="Fiorentino G."/>
            <person name="Gallo G."/>
            <person name="Aulitto M."/>
        </authorList>
    </citation>
    <scope>NUCLEOTIDE SEQUENCE [LARGE SCALE GENOMIC DNA]</scope>
    <source>
        <strain evidence="2 3">FL 18</strain>
    </source>
</reference>
<protein>
    <submittedName>
        <fullName evidence="2">Uncharacterized protein</fullName>
    </submittedName>
</protein>
<dbReference type="RefSeq" id="WP_067847443.1">
    <property type="nucleotide sequence ID" value="NZ_JADPKZ010000048.1"/>
</dbReference>
<feature type="region of interest" description="Disordered" evidence="1">
    <location>
        <begin position="279"/>
        <end position="318"/>
    </location>
</feature>
<dbReference type="EMBL" id="JADPKZ010000048">
    <property type="protein sequence ID" value="MBF8379064.1"/>
    <property type="molecule type" value="Genomic_DNA"/>
</dbReference>
<gene>
    <name evidence="2" type="ORF">IW967_14530</name>
</gene>
<keyword evidence="3" id="KW-1185">Reference proteome</keyword>
<feature type="compositionally biased region" description="Polar residues" evidence="1">
    <location>
        <begin position="302"/>
        <end position="318"/>
    </location>
</feature>
<accession>A0ABS0F6Y7</accession>
<dbReference type="Proteomes" id="UP000642910">
    <property type="component" value="Unassembled WGS sequence"/>
</dbReference>